<accession>I4BIE5</accession>
<dbReference type="Proteomes" id="UP000006057">
    <property type="component" value="Chromosome"/>
</dbReference>
<dbReference type="HOGENOM" id="CLU_051479_1_0_11"/>
<evidence type="ECO:0000313" key="2">
    <source>
        <dbReference type="Proteomes" id="UP000006057"/>
    </source>
</evidence>
<dbReference type="InterPro" id="IPR000415">
    <property type="entry name" value="Nitroreductase-like"/>
</dbReference>
<evidence type="ECO:0000313" key="1">
    <source>
        <dbReference type="EMBL" id="AFM17052.1"/>
    </source>
</evidence>
<proteinExistence type="predicted"/>
<sequence precursor="true">MPTTQVGLGVIINALQLACRAPSVLNSQPWRWIVTDDSVDLFADPARLVRSTDRTGRQALISCGAALHHLRVAMSAAGWDSTVSRFPDPDEPLHLARLTFSSAASVSEQQKRRADAILLRRTDRLPFAAPPDWDAFLDVVDAGAQPRGVRLSVLADEMRTELAEASQLTEALRHHDAAYHHEILLWTANFVTSDGIPHSALVSAAESGRVDVASAFPLATHPERRTEMADDHSMIVVLSTDDDSGESILRCGEALSALLLDATVAGLTTCTLTHVTEDPSGREVVASLIANDAIPQVLVRIGRAPALDATPPPTPRRPIEQVVEIRRSATC</sequence>
<dbReference type="PATRIC" id="fig|710421.3.peg.2273"/>
<dbReference type="Gene3D" id="3.40.109.10">
    <property type="entry name" value="NADH Oxidase"/>
    <property type="match status" value="2"/>
</dbReference>
<gene>
    <name evidence="1" type="ordered locus">Mycch_2277</name>
</gene>
<reference evidence="1 2" key="1">
    <citation type="submission" date="2012-06" db="EMBL/GenBank/DDBJ databases">
        <title>Complete sequence of chromosome of Mycobacterium chubuense NBB4.</title>
        <authorList>
            <consortium name="US DOE Joint Genome Institute"/>
            <person name="Lucas S."/>
            <person name="Han J."/>
            <person name="Lapidus A."/>
            <person name="Cheng J.-F."/>
            <person name="Goodwin L."/>
            <person name="Pitluck S."/>
            <person name="Peters L."/>
            <person name="Mikhailova N."/>
            <person name="Teshima H."/>
            <person name="Detter J.C."/>
            <person name="Han C."/>
            <person name="Tapia R."/>
            <person name="Land M."/>
            <person name="Hauser L."/>
            <person name="Kyrpides N."/>
            <person name="Ivanova N."/>
            <person name="Pagani I."/>
            <person name="Mattes T."/>
            <person name="Holmes A."/>
            <person name="Rutledge P."/>
            <person name="Paulsen I."/>
            <person name="Coleman N."/>
            <person name="Woyke T."/>
        </authorList>
    </citation>
    <scope>NUCLEOTIDE SEQUENCE [LARGE SCALE GENOMIC DNA]</scope>
    <source>
        <strain evidence="1 2">NBB4</strain>
    </source>
</reference>
<dbReference type="STRING" id="710421.Mycch_2277"/>
<dbReference type="PANTHER" id="PTHR23026">
    <property type="entry name" value="NADPH NITROREDUCTASE"/>
    <property type="match status" value="1"/>
</dbReference>
<dbReference type="NCBIfam" id="NF047509">
    <property type="entry name" value="Rv3131_FMN_oxido"/>
    <property type="match status" value="1"/>
</dbReference>
<dbReference type="InterPro" id="IPR050627">
    <property type="entry name" value="Nitroreductase/BluB"/>
</dbReference>
<name>I4BIE5_MYCCN</name>
<protein>
    <submittedName>
        <fullName evidence="1">Nitroreductase</fullName>
    </submittedName>
</protein>
<dbReference type="KEGG" id="mcb:Mycch_2277"/>
<organism evidence="1 2">
    <name type="scientific">Mycolicibacterium chubuense (strain NBB4)</name>
    <name type="common">Mycobacterium chubuense</name>
    <dbReference type="NCBI Taxonomy" id="710421"/>
    <lineage>
        <taxon>Bacteria</taxon>
        <taxon>Bacillati</taxon>
        <taxon>Actinomycetota</taxon>
        <taxon>Actinomycetes</taxon>
        <taxon>Mycobacteriales</taxon>
        <taxon>Mycobacteriaceae</taxon>
        <taxon>Mycolicibacterium</taxon>
    </lineage>
</organism>
<dbReference type="GO" id="GO:0016491">
    <property type="term" value="F:oxidoreductase activity"/>
    <property type="evidence" value="ECO:0007669"/>
    <property type="project" value="InterPro"/>
</dbReference>
<dbReference type="RefSeq" id="WP_014815532.1">
    <property type="nucleotide sequence ID" value="NC_018027.1"/>
</dbReference>
<dbReference type="PANTHER" id="PTHR23026:SF123">
    <property type="entry name" value="NAD(P)H NITROREDUCTASE RV3131-RELATED"/>
    <property type="match status" value="1"/>
</dbReference>
<dbReference type="EMBL" id="CP003053">
    <property type="protein sequence ID" value="AFM17052.1"/>
    <property type="molecule type" value="Genomic_DNA"/>
</dbReference>
<dbReference type="eggNOG" id="COG0778">
    <property type="taxonomic scope" value="Bacteria"/>
</dbReference>
<dbReference type="OrthoDB" id="8156917at2"/>
<dbReference type="SUPFAM" id="SSF55469">
    <property type="entry name" value="FMN-dependent nitroreductase-like"/>
    <property type="match status" value="2"/>
</dbReference>
<dbReference type="AlphaFoldDB" id="I4BIE5"/>
<keyword evidence="2" id="KW-1185">Reference proteome</keyword>